<dbReference type="RefSeq" id="WP_259312008.1">
    <property type="nucleotide sequence ID" value="NZ_CP087164.1"/>
</dbReference>
<reference evidence="3" key="1">
    <citation type="journal article" date="2022" name="Int. J. Syst. Evol. Microbiol.">
        <title>Pseudomonas aegrilactucae sp. nov. and Pseudomonas morbosilactucae sp. nov., pathogens causing bacterial rot of lettuce in Japan.</title>
        <authorList>
            <person name="Sawada H."/>
            <person name="Fujikawa T."/>
            <person name="Satou M."/>
        </authorList>
    </citation>
    <scope>NUCLEOTIDE SEQUENCE</scope>
    <source>
        <strain evidence="3">0166_1</strain>
    </source>
</reference>
<evidence type="ECO:0000313" key="4">
    <source>
        <dbReference type="Proteomes" id="UP001162834"/>
    </source>
</evidence>
<keyword evidence="2" id="KW-0472">Membrane</keyword>
<feature type="region of interest" description="Disordered" evidence="1">
    <location>
        <begin position="158"/>
        <end position="248"/>
    </location>
</feature>
<proteinExistence type="predicted"/>
<gene>
    <name evidence="3" type="ORF">DSM104329_04392</name>
</gene>
<keyword evidence="2" id="KW-0812">Transmembrane</keyword>
<feature type="transmembrane region" description="Helical" evidence="2">
    <location>
        <begin position="96"/>
        <end position="117"/>
    </location>
</feature>
<feature type="compositionally biased region" description="Basic and acidic residues" evidence="1">
    <location>
        <begin position="198"/>
        <end position="221"/>
    </location>
</feature>
<keyword evidence="4" id="KW-1185">Reference proteome</keyword>
<feature type="transmembrane region" description="Helical" evidence="2">
    <location>
        <begin position="129"/>
        <end position="150"/>
    </location>
</feature>
<keyword evidence="2" id="KW-1133">Transmembrane helix</keyword>
<dbReference type="Proteomes" id="UP001162834">
    <property type="component" value="Chromosome"/>
</dbReference>
<sequence length="248" mass="27293">MDRASAILGRIGRAWRALAGEQRLAAVAALLLLLTLFLPWYGKSFYDPAKKAYADDSLTGFGSADFVMASVVLVGLGVLAMLFARGEGRGFHLPGGDGLITMIAGGWAAFLIFYRVLDHPDVSGPGATIGIQWGIFVAFLAAALLVYAGYRIRSAHRPEPPLPLAPTAPVRRPQRGGRTPEYDDVGDEAPRARRRRPVERDRDRPTERDRDRPTERTRRVEPAQAADEPSIPGQMSFDEAETERLRDR</sequence>
<name>A0A9E6Y0N3_9ACTN</name>
<evidence type="ECO:0000256" key="2">
    <source>
        <dbReference type="SAM" id="Phobius"/>
    </source>
</evidence>
<dbReference type="EMBL" id="CP087164">
    <property type="protein sequence ID" value="UGS37970.1"/>
    <property type="molecule type" value="Genomic_DNA"/>
</dbReference>
<evidence type="ECO:0000256" key="1">
    <source>
        <dbReference type="SAM" id="MobiDB-lite"/>
    </source>
</evidence>
<protein>
    <submittedName>
        <fullName evidence="3">Uncharacterized protein</fullName>
    </submittedName>
</protein>
<accession>A0A9E6Y0N3</accession>
<feature type="transmembrane region" description="Helical" evidence="2">
    <location>
        <begin position="23"/>
        <end position="41"/>
    </location>
</feature>
<organism evidence="3 4">
    <name type="scientific">Capillimicrobium parvum</name>
    <dbReference type="NCBI Taxonomy" id="2884022"/>
    <lineage>
        <taxon>Bacteria</taxon>
        <taxon>Bacillati</taxon>
        <taxon>Actinomycetota</taxon>
        <taxon>Thermoleophilia</taxon>
        <taxon>Solirubrobacterales</taxon>
        <taxon>Capillimicrobiaceae</taxon>
        <taxon>Capillimicrobium</taxon>
    </lineage>
</organism>
<dbReference type="KEGG" id="sbae:DSM104329_04392"/>
<feature type="transmembrane region" description="Helical" evidence="2">
    <location>
        <begin position="61"/>
        <end position="84"/>
    </location>
</feature>
<evidence type="ECO:0000313" key="3">
    <source>
        <dbReference type="EMBL" id="UGS37970.1"/>
    </source>
</evidence>
<dbReference type="AlphaFoldDB" id="A0A9E6Y0N3"/>